<keyword evidence="3" id="KW-1185">Reference proteome</keyword>
<evidence type="ECO:0000256" key="1">
    <source>
        <dbReference type="SAM" id="MobiDB-lite"/>
    </source>
</evidence>
<sequence>MPHLHHQHRLLLQSEISKHRLRERFQVVVMNDYDNADQWYLEYDEAPELSPDGSSETPQESAPIPRSSLRRSRKLIHAPTYYYPTSYPDAPNYPIKLCGANHNSHQHHHEN</sequence>
<evidence type="ECO:0000313" key="4">
    <source>
        <dbReference type="WBParaSite" id="GPUH_0000864001-mRNA-1"/>
    </source>
</evidence>
<evidence type="ECO:0000313" key="3">
    <source>
        <dbReference type="Proteomes" id="UP000271098"/>
    </source>
</evidence>
<name>A0A183DIT9_9BILA</name>
<protein>
    <submittedName>
        <fullName evidence="2 4">Uncharacterized protein</fullName>
    </submittedName>
</protein>
<accession>A0A183DIT9</accession>
<dbReference type="AlphaFoldDB" id="A0A183DIT9"/>
<dbReference type="WBParaSite" id="GPUH_0000864001-mRNA-1">
    <property type="protein sequence ID" value="GPUH_0000864001-mRNA-1"/>
    <property type="gene ID" value="GPUH_0000864001"/>
</dbReference>
<organism evidence="4">
    <name type="scientific">Gongylonema pulchrum</name>
    <dbReference type="NCBI Taxonomy" id="637853"/>
    <lineage>
        <taxon>Eukaryota</taxon>
        <taxon>Metazoa</taxon>
        <taxon>Ecdysozoa</taxon>
        <taxon>Nematoda</taxon>
        <taxon>Chromadorea</taxon>
        <taxon>Rhabditida</taxon>
        <taxon>Spirurina</taxon>
        <taxon>Spiruromorpha</taxon>
        <taxon>Spiruroidea</taxon>
        <taxon>Gongylonematidae</taxon>
        <taxon>Gongylonema</taxon>
    </lineage>
</organism>
<dbReference type="Proteomes" id="UP000271098">
    <property type="component" value="Unassembled WGS sequence"/>
</dbReference>
<reference evidence="2 3" key="2">
    <citation type="submission" date="2018-11" db="EMBL/GenBank/DDBJ databases">
        <authorList>
            <consortium name="Pathogen Informatics"/>
        </authorList>
    </citation>
    <scope>NUCLEOTIDE SEQUENCE [LARGE SCALE GENOMIC DNA]</scope>
</reference>
<evidence type="ECO:0000313" key="2">
    <source>
        <dbReference type="EMBL" id="VDK64045.1"/>
    </source>
</evidence>
<gene>
    <name evidence="2" type="ORF">GPUH_LOCUS8628</name>
</gene>
<proteinExistence type="predicted"/>
<feature type="region of interest" description="Disordered" evidence="1">
    <location>
        <begin position="44"/>
        <end position="70"/>
    </location>
</feature>
<dbReference type="EMBL" id="UYRT01025698">
    <property type="protein sequence ID" value="VDK64045.1"/>
    <property type="molecule type" value="Genomic_DNA"/>
</dbReference>
<reference evidence="4" key="1">
    <citation type="submission" date="2016-06" db="UniProtKB">
        <authorList>
            <consortium name="WormBaseParasite"/>
        </authorList>
    </citation>
    <scope>IDENTIFICATION</scope>
</reference>